<protein>
    <submittedName>
        <fullName evidence="1">Uncharacterized protein</fullName>
    </submittedName>
</protein>
<evidence type="ECO:0000313" key="1">
    <source>
        <dbReference type="EMBL" id="KAI3697540.1"/>
    </source>
</evidence>
<keyword evidence="2" id="KW-1185">Reference proteome</keyword>
<dbReference type="Proteomes" id="UP001055879">
    <property type="component" value="Linkage Group LG10"/>
</dbReference>
<evidence type="ECO:0000313" key="2">
    <source>
        <dbReference type="Proteomes" id="UP001055879"/>
    </source>
</evidence>
<gene>
    <name evidence="1" type="ORF">L6452_30633</name>
</gene>
<organism evidence="1 2">
    <name type="scientific">Arctium lappa</name>
    <name type="common">Greater burdock</name>
    <name type="synonym">Lappa major</name>
    <dbReference type="NCBI Taxonomy" id="4217"/>
    <lineage>
        <taxon>Eukaryota</taxon>
        <taxon>Viridiplantae</taxon>
        <taxon>Streptophyta</taxon>
        <taxon>Embryophyta</taxon>
        <taxon>Tracheophyta</taxon>
        <taxon>Spermatophyta</taxon>
        <taxon>Magnoliopsida</taxon>
        <taxon>eudicotyledons</taxon>
        <taxon>Gunneridae</taxon>
        <taxon>Pentapetalae</taxon>
        <taxon>asterids</taxon>
        <taxon>campanulids</taxon>
        <taxon>Asterales</taxon>
        <taxon>Asteraceae</taxon>
        <taxon>Carduoideae</taxon>
        <taxon>Cardueae</taxon>
        <taxon>Arctiinae</taxon>
        <taxon>Arctium</taxon>
    </lineage>
</organism>
<reference evidence="2" key="1">
    <citation type="journal article" date="2022" name="Mol. Ecol. Resour.">
        <title>The genomes of chicory, endive, great burdock and yacon provide insights into Asteraceae palaeo-polyploidization history and plant inulin production.</title>
        <authorList>
            <person name="Fan W."/>
            <person name="Wang S."/>
            <person name="Wang H."/>
            <person name="Wang A."/>
            <person name="Jiang F."/>
            <person name="Liu H."/>
            <person name="Zhao H."/>
            <person name="Xu D."/>
            <person name="Zhang Y."/>
        </authorList>
    </citation>
    <scope>NUCLEOTIDE SEQUENCE [LARGE SCALE GENOMIC DNA]</scope>
    <source>
        <strain evidence="2">cv. Niubang</strain>
    </source>
</reference>
<comment type="caution">
    <text evidence="1">The sequence shown here is derived from an EMBL/GenBank/DDBJ whole genome shotgun (WGS) entry which is preliminary data.</text>
</comment>
<proteinExistence type="predicted"/>
<name>A0ACB8ZN33_ARCLA</name>
<reference evidence="1 2" key="2">
    <citation type="journal article" date="2022" name="Mol. Ecol. Resour.">
        <title>The genomes of chicory, endive, great burdock and yacon provide insights into Asteraceae paleo-polyploidization history and plant inulin production.</title>
        <authorList>
            <person name="Fan W."/>
            <person name="Wang S."/>
            <person name="Wang H."/>
            <person name="Wang A."/>
            <person name="Jiang F."/>
            <person name="Liu H."/>
            <person name="Zhao H."/>
            <person name="Xu D."/>
            <person name="Zhang Y."/>
        </authorList>
    </citation>
    <scope>NUCLEOTIDE SEQUENCE [LARGE SCALE GENOMIC DNA]</scope>
    <source>
        <strain evidence="2">cv. Niubang</strain>
    </source>
</reference>
<sequence>MNNRLSLLMKSGKQTLGYKTVLEFLGNSKGGLKFRLACLWFWLSKCKRYKRLRNAKDMRDEKPVKKQCLLVI</sequence>
<accession>A0ACB8ZN33</accession>
<dbReference type="EMBL" id="CM042056">
    <property type="protein sequence ID" value="KAI3697540.1"/>
    <property type="molecule type" value="Genomic_DNA"/>
</dbReference>